<sequence>MSGPWRPSGGGLSRSQVLRLIKQFGGGSTAQGGRLVTNASANLGAPPNYAYAASADEAVIFVDADPSGTSFTLTLPPISSLQPGQLVGLYVPIGNPNSQISLQPAATDTVVPPDFVAPPPAGSPLQFASTTVPAGARMVWEALQPGGTFQPTWIPRWDLASFSGGGGGGGDWAATLAAGRFSGGTDPTLSPNDALITSELNVSPDQDYGRVLGTSVSITAAGAGPVVAGIIGTFPLSFSGVLIVQTDLVVRRPSAPTTAWATLKEAWQLDGTLLATILSQGSAGGVPGAYGFLSHDVNAGTGQVSFSFDVDRGDDYTVTAQHHLVLTSELSGGG</sequence>
<dbReference type="EMBL" id="DRNZ01000309">
    <property type="protein sequence ID" value="HHO58523.1"/>
    <property type="molecule type" value="Genomic_DNA"/>
</dbReference>
<name>A0A7C5SPP0_9DEIN</name>
<comment type="caution">
    <text evidence="1">The sequence shown here is derived from an EMBL/GenBank/DDBJ whole genome shotgun (WGS) entry which is preliminary data.</text>
</comment>
<dbReference type="Proteomes" id="UP000886105">
    <property type="component" value="Unassembled WGS sequence"/>
</dbReference>
<gene>
    <name evidence="1" type="ORF">ENJ85_05045</name>
</gene>
<proteinExistence type="predicted"/>
<protein>
    <submittedName>
        <fullName evidence="1">Uncharacterized protein</fullName>
    </submittedName>
</protein>
<dbReference type="AlphaFoldDB" id="A0A7C5SPP0"/>
<accession>A0A7C5SPP0</accession>
<organism evidence="1">
    <name type="scientific">Oceanithermus profundus</name>
    <dbReference type="NCBI Taxonomy" id="187137"/>
    <lineage>
        <taxon>Bacteria</taxon>
        <taxon>Thermotogati</taxon>
        <taxon>Deinococcota</taxon>
        <taxon>Deinococci</taxon>
        <taxon>Thermales</taxon>
        <taxon>Thermaceae</taxon>
        <taxon>Oceanithermus</taxon>
    </lineage>
</organism>
<evidence type="ECO:0000313" key="1">
    <source>
        <dbReference type="EMBL" id="HHO58523.1"/>
    </source>
</evidence>
<reference evidence="1" key="1">
    <citation type="journal article" date="2020" name="mSystems">
        <title>Genome- and Community-Level Interaction Insights into Carbon Utilization and Element Cycling Functions of Hydrothermarchaeota in Hydrothermal Sediment.</title>
        <authorList>
            <person name="Zhou Z."/>
            <person name="Liu Y."/>
            <person name="Xu W."/>
            <person name="Pan J."/>
            <person name="Luo Z.H."/>
            <person name="Li M."/>
        </authorList>
    </citation>
    <scope>NUCLEOTIDE SEQUENCE [LARGE SCALE GENOMIC DNA]</scope>
    <source>
        <strain evidence="1">HyVt-523</strain>
    </source>
</reference>